<name>A0ABQ4ZY33_9ASTR</name>
<dbReference type="Proteomes" id="UP001151760">
    <property type="component" value="Unassembled WGS sequence"/>
</dbReference>
<keyword evidence="2" id="KW-1185">Reference proteome</keyword>
<protein>
    <submittedName>
        <fullName evidence="1">Uncharacterized protein</fullName>
    </submittedName>
</protein>
<evidence type="ECO:0000313" key="1">
    <source>
        <dbReference type="EMBL" id="GJS94246.1"/>
    </source>
</evidence>
<evidence type="ECO:0000313" key="2">
    <source>
        <dbReference type="Proteomes" id="UP001151760"/>
    </source>
</evidence>
<accession>A0ABQ4ZY33</accession>
<proteinExistence type="predicted"/>
<sequence>MVATCSILDNNDHHTLLGNPSSIKVALDRIQAAIDLINQNNNELLLFQQFATPIVTRLSNGKGTSQRGGQSAYGRLTKLEFPKFNGEDVQGWLYRVHQFILIDEVQYDSQRLILVSMHLFDKALNCHKQFLRRNVGSTRGICHKHVHWGLKEEIRIAVRMFKPTKLVDVYCLAKMQEASLVVAKSTYTPILSTPKNVVITYVPKSGEYNAKGNTLVLPATPQTVGPIRPRNQLTQQDMVEKRGKHLCFYCDQRYSHGYKCSGQMYCLEVMGYDKIIEDEDFVFSEQEPVPVNEVVKDPMPQVSLNAMNRVNNY</sequence>
<organism evidence="1 2">
    <name type="scientific">Tanacetum coccineum</name>
    <dbReference type="NCBI Taxonomy" id="301880"/>
    <lineage>
        <taxon>Eukaryota</taxon>
        <taxon>Viridiplantae</taxon>
        <taxon>Streptophyta</taxon>
        <taxon>Embryophyta</taxon>
        <taxon>Tracheophyta</taxon>
        <taxon>Spermatophyta</taxon>
        <taxon>Magnoliopsida</taxon>
        <taxon>eudicotyledons</taxon>
        <taxon>Gunneridae</taxon>
        <taxon>Pentapetalae</taxon>
        <taxon>asterids</taxon>
        <taxon>campanulids</taxon>
        <taxon>Asterales</taxon>
        <taxon>Asteraceae</taxon>
        <taxon>Asteroideae</taxon>
        <taxon>Anthemideae</taxon>
        <taxon>Anthemidinae</taxon>
        <taxon>Tanacetum</taxon>
    </lineage>
</organism>
<reference evidence="1" key="2">
    <citation type="submission" date="2022-01" db="EMBL/GenBank/DDBJ databases">
        <authorList>
            <person name="Yamashiro T."/>
            <person name="Shiraishi A."/>
            <person name="Satake H."/>
            <person name="Nakayama K."/>
        </authorList>
    </citation>
    <scope>NUCLEOTIDE SEQUENCE</scope>
</reference>
<dbReference type="EMBL" id="BQNB010011717">
    <property type="protein sequence ID" value="GJS94246.1"/>
    <property type="molecule type" value="Genomic_DNA"/>
</dbReference>
<comment type="caution">
    <text evidence="1">The sequence shown here is derived from an EMBL/GenBank/DDBJ whole genome shotgun (WGS) entry which is preliminary data.</text>
</comment>
<gene>
    <name evidence="1" type="ORF">Tco_0801214</name>
</gene>
<reference evidence="1" key="1">
    <citation type="journal article" date="2022" name="Int. J. Mol. Sci.">
        <title>Draft Genome of Tanacetum Coccineum: Genomic Comparison of Closely Related Tanacetum-Family Plants.</title>
        <authorList>
            <person name="Yamashiro T."/>
            <person name="Shiraishi A."/>
            <person name="Nakayama K."/>
            <person name="Satake H."/>
        </authorList>
    </citation>
    <scope>NUCLEOTIDE SEQUENCE</scope>
</reference>